<dbReference type="Proteomes" id="UP000814140">
    <property type="component" value="Unassembled WGS sequence"/>
</dbReference>
<keyword evidence="2" id="KW-1185">Reference proteome</keyword>
<reference evidence="1" key="1">
    <citation type="submission" date="2021-03" db="EMBL/GenBank/DDBJ databases">
        <authorList>
            <consortium name="DOE Joint Genome Institute"/>
            <person name="Ahrendt S."/>
            <person name="Looney B.P."/>
            <person name="Miyauchi S."/>
            <person name="Morin E."/>
            <person name="Drula E."/>
            <person name="Courty P.E."/>
            <person name="Chicoki N."/>
            <person name="Fauchery L."/>
            <person name="Kohler A."/>
            <person name="Kuo A."/>
            <person name="Labutti K."/>
            <person name="Pangilinan J."/>
            <person name="Lipzen A."/>
            <person name="Riley R."/>
            <person name="Andreopoulos W."/>
            <person name="He G."/>
            <person name="Johnson J."/>
            <person name="Barry K.W."/>
            <person name="Grigoriev I.V."/>
            <person name="Nagy L."/>
            <person name="Hibbett D."/>
            <person name="Henrissat B."/>
            <person name="Matheny P.B."/>
            <person name="Labbe J."/>
            <person name="Martin F."/>
        </authorList>
    </citation>
    <scope>NUCLEOTIDE SEQUENCE</scope>
    <source>
        <strain evidence="1">HHB10654</strain>
    </source>
</reference>
<sequence>MYDIVSWFAYSNRFSSSSTSQWDLSGADQFESLREQYYPYGDVISINYDATNRKSFDNVRTWVRKVRRYNTKARLELVGHKCDLVDKIVVSEAEDHRLAKELGLASSARTSNVVLNIDNYVIH</sequence>
<evidence type="ECO:0000313" key="2">
    <source>
        <dbReference type="Proteomes" id="UP000814140"/>
    </source>
</evidence>
<evidence type="ECO:0000313" key="1">
    <source>
        <dbReference type="EMBL" id="KAI0062115.1"/>
    </source>
</evidence>
<comment type="caution">
    <text evidence="1">The sequence shown here is derived from an EMBL/GenBank/DDBJ whole genome shotgun (WGS) entry which is preliminary data.</text>
</comment>
<accession>A0ACB8T1U5</accession>
<dbReference type="EMBL" id="MU277209">
    <property type="protein sequence ID" value="KAI0062115.1"/>
    <property type="molecule type" value="Genomic_DNA"/>
</dbReference>
<protein>
    <submittedName>
        <fullName evidence="1">Uncharacterized protein</fullName>
    </submittedName>
</protein>
<gene>
    <name evidence="1" type="ORF">BV25DRAFT_1804676</name>
</gene>
<name>A0ACB8T1U5_9AGAM</name>
<reference evidence="1" key="2">
    <citation type="journal article" date="2022" name="New Phytol.">
        <title>Evolutionary transition to the ectomycorrhizal habit in the genomes of a hyperdiverse lineage of mushroom-forming fungi.</title>
        <authorList>
            <person name="Looney B."/>
            <person name="Miyauchi S."/>
            <person name="Morin E."/>
            <person name="Drula E."/>
            <person name="Courty P.E."/>
            <person name="Kohler A."/>
            <person name="Kuo A."/>
            <person name="LaButti K."/>
            <person name="Pangilinan J."/>
            <person name="Lipzen A."/>
            <person name="Riley R."/>
            <person name="Andreopoulos W."/>
            <person name="He G."/>
            <person name="Johnson J."/>
            <person name="Nolan M."/>
            <person name="Tritt A."/>
            <person name="Barry K.W."/>
            <person name="Grigoriev I.V."/>
            <person name="Nagy L.G."/>
            <person name="Hibbett D."/>
            <person name="Henrissat B."/>
            <person name="Matheny P.B."/>
            <person name="Labbe J."/>
            <person name="Martin F.M."/>
        </authorList>
    </citation>
    <scope>NUCLEOTIDE SEQUENCE</scope>
    <source>
        <strain evidence="1">HHB10654</strain>
    </source>
</reference>
<organism evidence="1 2">
    <name type="scientific">Artomyces pyxidatus</name>
    <dbReference type="NCBI Taxonomy" id="48021"/>
    <lineage>
        <taxon>Eukaryota</taxon>
        <taxon>Fungi</taxon>
        <taxon>Dikarya</taxon>
        <taxon>Basidiomycota</taxon>
        <taxon>Agaricomycotina</taxon>
        <taxon>Agaricomycetes</taxon>
        <taxon>Russulales</taxon>
        <taxon>Auriscalpiaceae</taxon>
        <taxon>Artomyces</taxon>
    </lineage>
</organism>
<proteinExistence type="predicted"/>